<comment type="caution">
    <text evidence="2">The sequence shown here is derived from an EMBL/GenBank/DDBJ whole genome shotgun (WGS) entry which is preliminary data.</text>
</comment>
<protein>
    <submittedName>
        <fullName evidence="2">Transposase</fullName>
    </submittedName>
</protein>
<evidence type="ECO:0000313" key="3">
    <source>
        <dbReference type="EMBL" id="KAA5820412.1"/>
    </source>
</evidence>
<dbReference type="EMBL" id="VWRS01000018">
    <property type="protein sequence ID" value="KAA5820412.1"/>
    <property type="molecule type" value="Genomic_DNA"/>
</dbReference>
<gene>
    <name evidence="3" type="ORF">F2B50_17755</name>
    <name evidence="2" type="ORF">F2B50_17835</name>
    <name evidence="1" type="ORF">F2B50_17905</name>
    <name evidence="6" type="ORF">FPF71_17755</name>
    <name evidence="5" type="ORF">FPF71_17835</name>
    <name evidence="4" type="ORF">FPF71_17905</name>
</gene>
<dbReference type="AlphaFoldDB" id="A0A556Q171"/>
<dbReference type="Proteomes" id="UP000322315">
    <property type="component" value="Unassembled WGS sequence"/>
</dbReference>
<sequence length="33" mass="3967">MYRNDKVIRRYSEPFKLKILAELTTGKHTKSEL</sequence>
<evidence type="ECO:0000313" key="5">
    <source>
        <dbReference type="EMBL" id="TSJ70388.1"/>
    </source>
</evidence>
<evidence type="ECO:0000313" key="7">
    <source>
        <dbReference type="Proteomes" id="UP000315145"/>
    </source>
</evidence>
<dbReference type="EMBL" id="VMBF01000022">
    <property type="protein sequence ID" value="TSJ70388.1"/>
    <property type="molecule type" value="Genomic_DNA"/>
</dbReference>
<dbReference type="EMBL" id="VWRS01000044">
    <property type="protein sequence ID" value="KAA5819749.1"/>
    <property type="molecule type" value="Genomic_DNA"/>
</dbReference>
<keyword evidence="7" id="KW-1185">Reference proteome</keyword>
<dbReference type="Proteomes" id="UP000315145">
    <property type="component" value="Unassembled WGS sequence"/>
</dbReference>
<evidence type="ECO:0000313" key="4">
    <source>
        <dbReference type="EMBL" id="TSJ69904.1"/>
    </source>
</evidence>
<name>A0A556Q171_9FLAO</name>
<reference evidence="4 7" key="2">
    <citation type="submission" date="2019-07" db="EMBL/GenBank/DDBJ databases">
        <title>Algibacter marinivivus sp. nov., isolated from the surface of a marine red alga.</title>
        <authorList>
            <person name="Zhong X."/>
            <person name="Xu W."/>
            <person name="Zhang Y."/>
            <person name="Zhang Q."/>
            <person name="Du Z."/>
        </authorList>
    </citation>
    <scope>NUCLEOTIDE SEQUENCE [LARGE SCALE GENOMIC DNA]</scope>
    <source>
        <strain evidence="4 7">RU-4-M-4</strain>
    </source>
</reference>
<reference evidence="2 8" key="1">
    <citation type="journal article" date="2015" name="Int. J. Syst. Evol. Microbiol.">
        <title>Algibacter amylolyticus sp. nov., isolated from intertidal sediment.</title>
        <authorList>
            <person name="Zhang D.C."/>
            <person name="Wu J."/>
            <person name="Neuner K."/>
            <person name="Yao J."/>
            <person name="Margesin R."/>
        </authorList>
    </citation>
    <scope>NUCLEOTIDE SEQUENCE [LARGE SCALE GENOMIC DNA]</scope>
    <source>
        <strain evidence="2 8">RU-4-M-4</strain>
    </source>
</reference>
<evidence type="ECO:0000313" key="8">
    <source>
        <dbReference type="Proteomes" id="UP000322315"/>
    </source>
</evidence>
<accession>A0A556Q171</accession>
<dbReference type="EMBL" id="VWRS01000022">
    <property type="protein sequence ID" value="KAA5820155.1"/>
    <property type="molecule type" value="Genomic_DNA"/>
</dbReference>
<reference evidence="2" key="3">
    <citation type="submission" date="2019-09" db="EMBL/GenBank/DDBJ databases">
        <authorList>
            <person name="Zhang D.-C."/>
        </authorList>
    </citation>
    <scope>NUCLEOTIDE SEQUENCE</scope>
    <source>
        <strain evidence="2">RU-4-M-4</strain>
    </source>
</reference>
<dbReference type="EMBL" id="VMBF01000018">
    <property type="protein sequence ID" value="TSJ70485.1"/>
    <property type="molecule type" value="Genomic_DNA"/>
</dbReference>
<dbReference type="EMBL" id="VMBF01000044">
    <property type="protein sequence ID" value="TSJ69904.1"/>
    <property type="molecule type" value="Genomic_DNA"/>
</dbReference>
<organism evidence="2 8">
    <name type="scientific">Algibacter amylolyticus</name>
    <dbReference type="NCBI Taxonomy" id="1608400"/>
    <lineage>
        <taxon>Bacteria</taxon>
        <taxon>Pseudomonadati</taxon>
        <taxon>Bacteroidota</taxon>
        <taxon>Flavobacteriia</taxon>
        <taxon>Flavobacteriales</taxon>
        <taxon>Flavobacteriaceae</taxon>
        <taxon>Algibacter</taxon>
    </lineage>
</organism>
<evidence type="ECO:0000313" key="2">
    <source>
        <dbReference type="EMBL" id="KAA5820155.1"/>
    </source>
</evidence>
<evidence type="ECO:0000313" key="1">
    <source>
        <dbReference type="EMBL" id="KAA5819749.1"/>
    </source>
</evidence>
<feature type="non-terminal residue" evidence="2">
    <location>
        <position position="33"/>
    </location>
</feature>
<evidence type="ECO:0000313" key="6">
    <source>
        <dbReference type="EMBL" id="TSJ70485.1"/>
    </source>
</evidence>
<proteinExistence type="predicted"/>